<keyword evidence="4" id="KW-1003">Cell membrane</keyword>
<dbReference type="EMBL" id="CP021354">
    <property type="protein sequence ID" value="AWK73727.1"/>
    <property type="molecule type" value="Genomic_DNA"/>
</dbReference>
<evidence type="ECO:0008006" key="12">
    <source>
        <dbReference type="Google" id="ProtNLM"/>
    </source>
</evidence>
<evidence type="ECO:0000256" key="5">
    <source>
        <dbReference type="ARBA" id="ARBA00022692"/>
    </source>
</evidence>
<dbReference type="PANTHER" id="PTHR30047">
    <property type="entry name" value="HIGH-AFFINITY CHOLINE TRANSPORT PROTEIN-RELATED"/>
    <property type="match status" value="1"/>
</dbReference>
<keyword evidence="11" id="KW-1185">Reference proteome</keyword>
<accession>A0A2S2BYM6</accession>
<dbReference type="Pfam" id="PF02028">
    <property type="entry name" value="BCCT"/>
    <property type="match status" value="1"/>
</dbReference>
<feature type="transmembrane region" description="Helical" evidence="9">
    <location>
        <begin position="54"/>
        <end position="74"/>
    </location>
</feature>
<evidence type="ECO:0000256" key="1">
    <source>
        <dbReference type="ARBA" id="ARBA00004651"/>
    </source>
</evidence>
<evidence type="ECO:0000256" key="7">
    <source>
        <dbReference type="ARBA" id="ARBA00023136"/>
    </source>
</evidence>
<proteinExistence type="inferred from homology"/>
<dbReference type="KEGG" id="roz:CBI38_21290"/>
<dbReference type="GO" id="GO:0022857">
    <property type="term" value="F:transmembrane transporter activity"/>
    <property type="evidence" value="ECO:0007669"/>
    <property type="project" value="InterPro"/>
</dbReference>
<evidence type="ECO:0000256" key="9">
    <source>
        <dbReference type="SAM" id="Phobius"/>
    </source>
</evidence>
<comment type="similarity">
    <text evidence="2">Belongs to the BCCT transporter (TC 2.A.15) family.</text>
</comment>
<organism evidence="10 11">
    <name type="scientific">Rhodococcus oxybenzonivorans</name>
    <dbReference type="NCBI Taxonomy" id="1990687"/>
    <lineage>
        <taxon>Bacteria</taxon>
        <taxon>Bacillati</taxon>
        <taxon>Actinomycetota</taxon>
        <taxon>Actinomycetes</taxon>
        <taxon>Mycobacteriales</taxon>
        <taxon>Nocardiaceae</taxon>
        <taxon>Rhodococcus</taxon>
    </lineage>
</organism>
<dbReference type="Proteomes" id="UP000245711">
    <property type="component" value="Chromosome"/>
</dbReference>
<dbReference type="PANTHER" id="PTHR30047:SF7">
    <property type="entry name" value="HIGH-AFFINITY CHOLINE TRANSPORT PROTEIN"/>
    <property type="match status" value="1"/>
</dbReference>
<keyword evidence="7 9" id="KW-0472">Membrane</keyword>
<evidence type="ECO:0000256" key="3">
    <source>
        <dbReference type="ARBA" id="ARBA00022448"/>
    </source>
</evidence>
<gene>
    <name evidence="10" type="ORF">CBI38_21290</name>
</gene>
<protein>
    <recommendedName>
        <fullName evidence="12">High-affinity choline uptake protein BetT</fullName>
    </recommendedName>
</protein>
<evidence type="ECO:0000256" key="4">
    <source>
        <dbReference type="ARBA" id="ARBA00022475"/>
    </source>
</evidence>
<dbReference type="InterPro" id="IPR000060">
    <property type="entry name" value="BCCT_transptr"/>
</dbReference>
<dbReference type="AlphaFoldDB" id="A0A2S2BYM6"/>
<feature type="compositionally biased region" description="Basic residues" evidence="8">
    <location>
        <begin position="273"/>
        <end position="296"/>
    </location>
</feature>
<evidence type="ECO:0000313" key="11">
    <source>
        <dbReference type="Proteomes" id="UP000245711"/>
    </source>
</evidence>
<dbReference type="GO" id="GO:0005886">
    <property type="term" value="C:plasma membrane"/>
    <property type="evidence" value="ECO:0007669"/>
    <property type="project" value="UniProtKB-SubCell"/>
</dbReference>
<keyword evidence="6 9" id="KW-1133">Transmembrane helix</keyword>
<feature type="transmembrane region" description="Helical" evidence="9">
    <location>
        <begin position="80"/>
        <end position="99"/>
    </location>
</feature>
<reference evidence="10 11" key="1">
    <citation type="submission" date="2017-05" db="EMBL/GenBank/DDBJ databases">
        <title>Isolation of Rhodococcus sp. S2-17 biodegrading of BP-3.</title>
        <authorList>
            <person name="Lee Y."/>
            <person name="Kim K.H."/>
            <person name="Chun B.H."/>
            <person name="Jung H.S."/>
            <person name="Jeon C.O."/>
        </authorList>
    </citation>
    <scope>NUCLEOTIDE SEQUENCE [LARGE SCALE GENOMIC DNA]</scope>
    <source>
        <strain evidence="10 11">S2-17</strain>
    </source>
</reference>
<evidence type="ECO:0000256" key="2">
    <source>
        <dbReference type="ARBA" id="ARBA00005658"/>
    </source>
</evidence>
<evidence type="ECO:0000313" key="10">
    <source>
        <dbReference type="EMBL" id="AWK73727.1"/>
    </source>
</evidence>
<name>A0A2S2BYM6_9NOCA</name>
<comment type="subcellular location">
    <subcellularLocation>
        <location evidence="1">Cell membrane</location>
        <topology evidence="1">Multi-pass membrane protein</topology>
    </subcellularLocation>
</comment>
<keyword evidence="3" id="KW-0813">Transport</keyword>
<evidence type="ECO:0000256" key="6">
    <source>
        <dbReference type="ARBA" id="ARBA00022989"/>
    </source>
</evidence>
<evidence type="ECO:0000256" key="8">
    <source>
        <dbReference type="SAM" id="MobiDB-lite"/>
    </source>
</evidence>
<feature type="transmembrane region" description="Helical" evidence="9">
    <location>
        <begin position="12"/>
        <end position="33"/>
    </location>
</feature>
<feature type="region of interest" description="Disordered" evidence="8">
    <location>
        <begin position="249"/>
        <end position="320"/>
    </location>
</feature>
<sequence>MLEQYPGAPILAVIATFTGMLFYVTSADSGALVMSHFSSRITDNESDGPAWVRIFWAGATGLLTLAMLMIGGIATLQNATIIMGLPLAVVIVFLMLGLFKAFQVEQNWAESARLSLPKALSSRSSGGTQLHGLQRIERSMRFPGAHATDRYATAVVGPALREVADELRAQGVGATVGERLVESCGIHSYHPDVPFEVGADLPLSGVSHRTPHPQLRPRRTETGEVLPAGGLLGGWQQRLRCLRVLAGTAHRQRSRPLRESTRVPARQQGRRFDGRRRRTGHRLVPRLRGHRRRRRSRPDPDCHRPHHRQGTHVSARTLFR</sequence>
<keyword evidence="5 9" id="KW-0812">Transmembrane</keyword>